<dbReference type="PANTHER" id="PTHR35936">
    <property type="entry name" value="MEMBRANE-BOUND LYTIC MUREIN TRANSGLYCOSYLASE F"/>
    <property type="match status" value="1"/>
</dbReference>
<name>A0ABV8V0I0_9GAMM</name>
<dbReference type="EMBL" id="JBHSCX010000002">
    <property type="protein sequence ID" value="MFC4360911.1"/>
    <property type="molecule type" value="Genomic_DNA"/>
</dbReference>
<dbReference type="SUPFAM" id="SSF53850">
    <property type="entry name" value="Periplasmic binding protein-like II"/>
    <property type="match status" value="1"/>
</dbReference>
<comment type="caution">
    <text evidence="4">The sequence shown here is derived from an EMBL/GenBank/DDBJ whole genome shotgun (WGS) entry which is preliminary data.</text>
</comment>
<reference evidence="5" key="1">
    <citation type="journal article" date="2019" name="Int. J. Syst. Evol. Microbiol.">
        <title>The Global Catalogue of Microorganisms (GCM) 10K type strain sequencing project: providing services to taxonomists for standard genome sequencing and annotation.</title>
        <authorList>
            <consortium name="The Broad Institute Genomics Platform"/>
            <consortium name="The Broad Institute Genome Sequencing Center for Infectious Disease"/>
            <person name="Wu L."/>
            <person name="Ma J."/>
        </authorList>
    </citation>
    <scope>NUCLEOTIDE SEQUENCE [LARGE SCALE GENOMIC DNA]</scope>
    <source>
        <strain evidence="5">CECT 8570</strain>
    </source>
</reference>
<sequence>MLKFYAAGKHGMKILGILFSVLAIALPVHGAEIQVVAAELAPHAGLLLPQQGWVPRVLTLALKDRGYEPLIQFMPFPRALSWAQQGQVEAIAPLYKSAARAEYLLFSEPLGWSQTALFYHSKKPIHFKDLEDLKGLKVVLMRGARVSDEFDDNTGMVRVEVTSYEQQVRMLMAGRVDAIVGEEFVVRAMLRQQYSPSAQDIVQAEQPLAVQAMYVGVAKNAKYAAAKLTAINLGLAQLRASGVYAAILAEYGIVYRKGHLFAIDAMDTFEAPIEQRLGEEM</sequence>
<dbReference type="InterPro" id="IPR001638">
    <property type="entry name" value="Solute-binding_3/MltF_N"/>
</dbReference>
<evidence type="ECO:0000259" key="3">
    <source>
        <dbReference type="Pfam" id="PF00497"/>
    </source>
</evidence>
<evidence type="ECO:0000313" key="4">
    <source>
        <dbReference type="EMBL" id="MFC4360911.1"/>
    </source>
</evidence>
<keyword evidence="5" id="KW-1185">Reference proteome</keyword>
<dbReference type="RefSeq" id="WP_290261855.1">
    <property type="nucleotide sequence ID" value="NZ_JAUFQG010000004.1"/>
</dbReference>
<gene>
    <name evidence="4" type="ORF">ACFOX3_01285</name>
</gene>
<dbReference type="PANTHER" id="PTHR35936:SF25">
    <property type="entry name" value="ABC TRANSPORTER SUBSTRATE-BINDING PROTEIN"/>
    <property type="match status" value="1"/>
</dbReference>
<organism evidence="4 5">
    <name type="scientific">Simiduia curdlanivorans</name>
    <dbReference type="NCBI Taxonomy" id="1492769"/>
    <lineage>
        <taxon>Bacteria</taxon>
        <taxon>Pseudomonadati</taxon>
        <taxon>Pseudomonadota</taxon>
        <taxon>Gammaproteobacteria</taxon>
        <taxon>Cellvibrionales</taxon>
        <taxon>Cellvibrionaceae</taxon>
        <taxon>Simiduia</taxon>
    </lineage>
</organism>
<dbReference type="Pfam" id="PF00497">
    <property type="entry name" value="SBP_bac_3"/>
    <property type="match status" value="1"/>
</dbReference>
<evidence type="ECO:0000313" key="5">
    <source>
        <dbReference type="Proteomes" id="UP001595840"/>
    </source>
</evidence>
<dbReference type="Proteomes" id="UP001595840">
    <property type="component" value="Unassembled WGS sequence"/>
</dbReference>
<protein>
    <submittedName>
        <fullName evidence="4">Substrate-binding periplasmic protein</fullName>
    </submittedName>
</protein>
<evidence type="ECO:0000256" key="1">
    <source>
        <dbReference type="ARBA" id="ARBA00010333"/>
    </source>
</evidence>
<proteinExistence type="inferred from homology"/>
<accession>A0ABV8V0I0</accession>
<keyword evidence="2" id="KW-0732">Signal</keyword>
<dbReference type="Gene3D" id="3.40.190.10">
    <property type="entry name" value="Periplasmic binding protein-like II"/>
    <property type="match status" value="2"/>
</dbReference>
<feature type="domain" description="Solute-binding protein family 3/N-terminal" evidence="3">
    <location>
        <begin position="52"/>
        <end position="251"/>
    </location>
</feature>
<comment type="similarity">
    <text evidence="1">Belongs to the bacterial solute-binding protein 3 family.</text>
</comment>
<evidence type="ECO:0000256" key="2">
    <source>
        <dbReference type="ARBA" id="ARBA00022729"/>
    </source>
</evidence>